<keyword evidence="3" id="KW-1185">Reference proteome</keyword>
<protein>
    <submittedName>
        <fullName evidence="2">Uncharacterized protein</fullName>
    </submittedName>
</protein>
<evidence type="ECO:0000313" key="3">
    <source>
        <dbReference type="Proteomes" id="UP001498476"/>
    </source>
</evidence>
<name>A0ABR1GZL9_9HYPO</name>
<gene>
    <name evidence="2" type="ORF">QQX98_006863</name>
</gene>
<feature type="region of interest" description="Disordered" evidence="1">
    <location>
        <begin position="479"/>
        <end position="502"/>
    </location>
</feature>
<dbReference type="EMBL" id="JAZAVJ010000107">
    <property type="protein sequence ID" value="KAK7414266.1"/>
    <property type="molecule type" value="Genomic_DNA"/>
</dbReference>
<proteinExistence type="predicted"/>
<organism evidence="2 3">
    <name type="scientific">Neonectria punicea</name>
    <dbReference type="NCBI Taxonomy" id="979145"/>
    <lineage>
        <taxon>Eukaryota</taxon>
        <taxon>Fungi</taxon>
        <taxon>Dikarya</taxon>
        <taxon>Ascomycota</taxon>
        <taxon>Pezizomycotina</taxon>
        <taxon>Sordariomycetes</taxon>
        <taxon>Hypocreomycetidae</taxon>
        <taxon>Hypocreales</taxon>
        <taxon>Nectriaceae</taxon>
        <taxon>Neonectria</taxon>
    </lineage>
</organism>
<accession>A0ABR1GZL9</accession>
<comment type="caution">
    <text evidence="2">The sequence shown here is derived from an EMBL/GenBank/DDBJ whole genome shotgun (WGS) entry which is preliminary data.</text>
</comment>
<dbReference type="Proteomes" id="UP001498476">
    <property type="component" value="Unassembled WGS sequence"/>
</dbReference>
<sequence>MPKAISNTQPDRFKMLEPQYDPSGSTLQFAEFSFWADDGSIEYGNVSCEHRQALERYLAKHYGAYDFFYLGPFFVLGCEKDCLPPEDKRPFTVAGLITIWRVEDDMWFLPIAGHHASGPSVQVDAEILAEITWGDNIPDEVILHLANNVFPDCIALTLLWRDLIVELPETSEEDYLSRLETLPAEIERTDYLALENEFYPGVMLNPVKRNDETLSSTTAGVLVEKGQEQRLTSSFHSWKSLHRKYPNQFGEVNEESRHTFKVIQGTEPGTDVGFVRERIEDTDVALVQLDPGIAFENKSIQTAFAPKVFVKHDEQYMGNSYIIDSFATGRQNLTGLGHRSVIKRKDGPPNCGMRTQDGQEHMDPAPKIAYIATQQRVCAANTPLRNEPHVRHGISGAVLQRVAFGRNMIPQKGVMERGEICGMVHFEDVQTICPYDIVNYLVFADVVDPLVEEGWSIVQPGKGRKEHRPSEWVLRVEREKRKADDEHGRHDQNESSIKKRKA</sequence>
<evidence type="ECO:0000313" key="2">
    <source>
        <dbReference type="EMBL" id="KAK7414266.1"/>
    </source>
</evidence>
<reference evidence="2 3" key="1">
    <citation type="journal article" date="2025" name="Microbiol. Resour. Announc.">
        <title>Draft genome sequences for Neonectria magnoliae and Neonectria punicea, canker pathogens of Liriodendron tulipifera and Acer saccharum in West Virginia.</title>
        <authorList>
            <person name="Petronek H.M."/>
            <person name="Kasson M.T."/>
            <person name="Metheny A.M."/>
            <person name="Stauder C.M."/>
            <person name="Lovett B."/>
            <person name="Lynch S.C."/>
            <person name="Garnas J.R."/>
            <person name="Kasson L.R."/>
            <person name="Stajich J.E."/>
        </authorList>
    </citation>
    <scope>NUCLEOTIDE SEQUENCE [LARGE SCALE GENOMIC DNA]</scope>
    <source>
        <strain evidence="2 3">NRRL 64653</strain>
    </source>
</reference>
<evidence type="ECO:0000256" key="1">
    <source>
        <dbReference type="SAM" id="MobiDB-lite"/>
    </source>
</evidence>